<accession>A0A6A6P065</accession>
<keyword evidence="3" id="KW-1185">Reference proteome</keyword>
<feature type="compositionally biased region" description="Pro residues" evidence="1">
    <location>
        <begin position="121"/>
        <end position="133"/>
    </location>
</feature>
<proteinExistence type="predicted"/>
<feature type="non-terminal residue" evidence="2">
    <location>
        <position position="1"/>
    </location>
</feature>
<gene>
    <name evidence="2" type="ORF">BDY21DRAFT_321497</name>
</gene>
<dbReference type="Proteomes" id="UP000799766">
    <property type="component" value="Unassembled WGS sequence"/>
</dbReference>
<evidence type="ECO:0000313" key="2">
    <source>
        <dbReference type="EMBL" id="KAF2457187.1"/>
    </source>
</evidence>
<protein>
    <submittedName>
        <fullName evidence="2">Uncharacterized protein</fullName>
    </submittedName>
</protein>
<sequence length="257" mass="27407">CSPPRCCSACARCPRRLAANRVPENTSVAPARRPSVPPTLRAHLACPTTLRFLPSLPPAHSRSLYLHGSTCPAAFSIACAPVCPSSVPKFPHRRCPRACPEPPLLTRPPLSSTACRLADRPPAPPPGAHPPPLCHSSQSSFSIRPSLEQAGHRPELLCACLPRLSSPPPLPTRPPRRPLAPSGPCPQQTALAPLPPCSKVRTLPPAASTHPSSPVVRQSAEVVSLAVRFIYQPLEHPSRLFSARAVLVDCTPRPETS</sequence>
<organism evidence="2 3">
    <name type="scientific">Lineolata rhizophorae</name>
    <dbReference type="NCBI Taxonomy" id="578093"/>
    <lineage>
        <taxon>Eukaryota</taxon>
        <taxon>Fungi</taxon>
        <taxon>Dikarya</taxon>
        <taxon>Ascomycota</taxon>
        <taxon>Pezizomycotina</taxon>
        <taxon>Dothideomycetes</taxon>
        <taxon>Dothideomycetes incertae sedis</taxon>
        <taxon>Lineolatales</taxon>
        <taxon>Lineolataceae</taxon>
        <taxon>Lineolata</taxon>
    </lineage>
</organism>
<name>A0A6A6P065_9PEZI</name>
<feature type="region of interest" description="Disordered" evidence="1">
    <location>
        <begin position="167"/>
        <end position="194"/>
    </location>
</feature>
<feature type="compositionally biased region" description="Pro residues" evidence="1">
    <location>
        <begin position="167"/>
        <end position="184"/>
    </location>
</feature>
<dbReference type="EMBL" id="MU001681">
    <property type="protein sequence ID" value="KAF2457187.1"/>
    <property type="molecule type" value="Genomic_DNA"/>
</dbReference>
<evidence type="ECO:0000256" key="1">
    <source>
        <dbReference type="SAM" id="MobiDB-lite"/>
    </source>
</evidence>
<dbReference type="AlphaFoldDB" id="A0A6A6P065"/>
<feature type="region of interest" description="Disordered" evidence="1">
    <location>
        <begin position="110"/>
        <end position="139"/>
    </location>
</feature>
<reference evidence="2" key="1">
    <citation type="journal article" date="2020" name="Stud. Mycol.">
        <title>101 Dothideomycetes genomes: a test case for predicting lifestyles and emergence of pathogens.</title>
        <authorList>
            <person name="Haridas S."/>
            <person name="Albert R."/>
            <person name="Binder M."/>
            <person name="Bloem J."/>
            <person name="Labutti K."/>
            <person name="Salamov A."/>
            <person name="Andreopoulos B."/>
            <person name="Baker S."/>
            <person name="Barry K."/>
            <person name="Bills G."/>
            <person name="Bluhm B."/>
            <person name="Cannon C."/>
            <person name="Castanera R."/>
            <person name="Culley D."/>
            <person name="Daum C."/>
            <person name="Ezra D."/>
            <person name="Gonzalez J."/>
            <person name="Henrissat B."/>
            <person name="Kuo A."/>
            <person name="Liang C."/>
            <person name="Lipzen A."/>
            <person name="Lutzoni F."/>
            <person name="Magnuson J."/>
            <person name="Mondo S."/>
            <person name="Nolan M."/>
            <person name="Ohm R."/>
            <person name="Pangilinan J."/>
            <person name="Park H.-J."/>
            <person name="Ramirez L."/>
            <person name="Alfaro M."/>
            <person name="Sun H."/>
            <person name="Tritt A."/>
            <person name="Yoshinaga Y."/>
            <person name="Zwiers L.-H."/>
            <person name="Turgeon B."/>
            <person name="Goodwin S."/>
            <person name="Spatafora J."/>
            <person name="Crous P."/>
            <person name="Grigoriev I."/>
        </authorList>
    </citation>
    <scope>NUCLEOTIDE SEQUENCE</scope>
    <source>
        <strain evidence="2">ATCC 16933</strain>
    </source>
</reference>
<evidence type="ECO:0000313" key="3">
    <source>
        <dbReference type="Proteomes" id="UP000799766"/>
    </source>
</evidence>